<reference evidence="1 2" key="1">
    <citation type="submission" date="2024-01" db="EMBL/GenBank/DDBJ databases">
        <title>The genomes of 5 underutilized Papilionoideae crops provide insights into root nodulation and disease resistanc.</title>
        <authorList>
            <person name="Jiang F."/>
        </authorList>
    </citation>
    <scope>NUCLEOTIDE SEQUENCE [LARGE SCALE GENOMIC DNA]</scope>
    <source>
        <strain evidence="1">LVBAO_FW01</strain>
        <tissue evidence="1">Leaves</tissue>
    </source>
</reference>
<name>A0AAN9LP82_CANGL</name>
<protein>
    <submittedName>
        <fullName evidence="1">Uncharacterized protein</fullName>
    </submittedName>
</protein>
<dbReference type="Proteomes" id="UP001367508">
    <property type="component" value="Unassembled WGS sequence"/>
</dbReference>
<accession>A0AAN9LP82</accession>
<evidence type="ECO:0000313" key="1">
    <source>
        <dbReference type="EMBL" id="KAK7337824.1"/>
    </source>
</evidence>
<keyword evidence="2" id="KW-1185">Reference proteome</keyword>
<evidence type="ECO:0000313" key="2">
    <source>
        <dbReference type="Proteomes" id="UP001367508"/>
    </source>
</evidence>
<sequence length="127" mass="15090">MSYAPMLWLEEAEYRDYPSSILNKRIQLPPIQEIKKNLSTRILPSNESTKRKRRTRLVAFQISMLFSLPNLHSSSHPFTFHHHSSSLFCFCFALQLTHDPASFFLSIFPPYVSTRFHTWIGFYRFKM</sequence>
<proteinExistence type="predicted"/>
<organism evidence="1 2">
    <name type="scientific">Canavalia gladiata</name>
    <name type="common">Sword bean</name>
    <name type="synonym">Dolichos gladiatus</name>
    <dbReference type="NCBI Taxonomy" id="3824"/>
    <lineage>
        <taxon>Eukaryota</taxon>
        <taxon>Viridiplantae</taxon>
        <taxon>Streptophyta</taxon>
        <taxon>Embryophyta</taxon>
        <taxon>Tracheophyta</taxon>
        <taxon>Spermatophyta</taxon>
        <taxon>Magnoliopsida</taxon>
        <taxon>eudicotyledons</taxon>
        <taxon>Gunneridae</taxon>
        <taxon>Pentapetalae</taxon>
        <taxon>rosids</taxon>
        <taxon>fabids</taxon>
        <taxon>Fabales</taxon>
        <taxon>Fabaceae</taxon>
        <taxon>Papilionoideae</taxon>
        <taxon>50 kb inversion clade</taxon>
        <taxon>NPAAA clade</taxon>
        <taxon>indigoferoid/millettioid clade</taxon>
        <taxon>Phaseoleae</taxon>
        <taxon>Canavalia</taxon>
    </lineage>
</organism>
<dbReference type="EMBL" id="JAYMYQ010000004">
    <property type="protein sequence ID" value="KAK7337824.1"/>
    <property type="molecule type" value="Genomic_DNA"/>
</dbReference>
<dbReference type="AlphaFoldDB" id="A0AAN9LP82"/>
<comment type="caution">
    <text evidence="1">The sequence shown here is derived from an EMBL/GenBank/DDBJ whole genome shotgun (WGS) entry which is preliminary data.</text>
</comment>
<gene>
    <name evidence="1" type="ORF">VNO77_18411</name>
</gene>